<feature type="chain" id="PRO_5046103728" description="DUF302 domain-containing protein" evidence="1">
    <location>
        <begin position="20"/>
        <end position="154"/>
    </location>
</feature>
<evidence type="ECO:0000256" key="1">
    <source>
        <dbReference type="SAM" id="SignalP"/>
    </source>
</evidence>
<gene>
    <name evidence="3" type="ORF">GCM10007853_19250</name>
</gene>
<dbReference type="InterPro" id="IPR005180">
    <property type="entry name" value="DUF302"/>
</dbReference>
<dbReference type="Proteomes" id="UP001161391">
    <property type="component" value="Unassembled WGS sequence"/>
</dbReference>
<evidence type="ECO:0000259" key="2">
    <source>
        <dbReference type="Pfam" id="PF03625"/>
    </source>
</evidence>
<reference evidence="3" key="1">
    <citation type="journal article" date="2014" name="Int. J. Syst. Evol. Microbiol.">
        <title>Complete genome of a new Firmicutes species belonging to the dominant human colonic microbiota ('Ruminococcus bicirculans') reveals two chromosomes and a selective capacity to utilize plant glucans.</title>
        <authorList>
            <consortium name="NISC Comparative Sequencing Program"/>
            <person name="Wegmann U."/>
            <person name="Louis P."/>
            <person name="Goesmann A."/>
            <person name="Henrissat B."/>
            <person name="Duncan S.H."/>
            <person name="Flint H.J."/>
        </authorList>
    </citation>
    <scope>NUCLEOTIDE SEQUENCE</scope>
    <source>
        <strain evidence="3">NBRC 108219</strain>
    </source>
</reference>
<feature type="signal peptide" evidence="1">
    <location>
        <begin position="1"/>
        <end position="19"/>
    </location>
</feature>
<sequence>MKHLLIASTLILSALTVSACASTAPEPDHKSISVSDSFVATEARLRAAIGARDLTLFTVIDHGAGATYVGRDIGQSKLFVFGNPEGGTPLLQASPEMGLDLPLKMLIFTDKSGKTRISYTDIKTLAARHNIEDQDERLKTIARMLKDVAKEAAG</sequence>
<dbReference type="RefSeq" id="WP_284390088.1">
    <property type="nucleotide sequence ID" value="NZ_BSNK01000002.1"/>
</dbReference>
<protein>
    <recommendedName>
        <fullName evidence="2">DUF302 domain-containing protein</fullName>
    </recommendedName>
</protein>
<proteinExistence type="predicted"/>
<dbReference type="Gene3D" id="3.30.310.70">
    <property type="entry name" value="TT1751-like domain"/>
    <property type="match status" value="1"/>
</dbReference>
<organism evidence="3 4">
    <name type="scientific">Algimonas ampicilliniresistens</name>
    <dbReference type="NCBI Taxonomy" id="1298735"/>
    <lineage>
        <taxon>Bacteria</taxon>
        <taxon>Pseudomonadati</taxon>
        <taxon>Pseudomonadota</taxon>
        <taxon>Alphaproteobacteria</taxon>
        <taxon>Maricaulales</taxon>
        <taxon>Robiginitomaculaceae</taxon>
        <taxon>Algimonas</taxon>
    </lineage>
</organism>
<name>A0ABQ5VBT4_9PROT</name>
<comment type="caution">
    <text evidence="3">The sequence shown here is derived from an EMBL/GenBank/DDBJ whole genome shotgun (WGS) entry which is preliminary data.</text>
</comment>
<reference evidence="3" key="2">
    <citation type="submission" date="2023-01" db="EMBL/GenBank/DDBJ databases">
        <title>Draft genome sequence of Algimonas ampicilliniresistens strain NBRC 108219.</title>
        <authorList>
            <person name="Sun Q."/>
            <person name="Mori K."/>
        </authorList>
    </citation>
    <scope>NUCLEOTIDE SEQUENCE</scope>
    <source>
        <strain evidence="3">NBRC 108219</strain>
    </source>
</reference>
<dbReference type="EMBL" id="BSNK01000002">
    <property type="protein sequence ID" value="GLQ24051.1"/>
    <property type="molecule type" value="Genomic_DNA"/>
</dbReference>
<keyword evidence="4" id="KW-1185">Reference proteome</keyword>
<dbReference type="PROSITE" id="PS51257">
    <property type="entry name" value="PROKAR_LIPOPROTEIN"/>
    <property type="match status" value="1"/>
</dbReference>
<accession>A0ABQ5VBT4</accession>
<evidence type="ECO:0000313" key="3">
    <source>
        <dbReference type="EMBL" id="GLQ24051.1"/>
    </source>
</evidence>
<dbReference type="CDD" id="cd14797">
    <property type="entry name" value="DUF302"/>
    <property type="match status" value="1"/>
</dbReference>
<dbReference type="PANTHER" id="PTHR38342:SF2">
    <property type="entry name" value="INNER MEMBRANE OR EXPORTED"/>
    <property type="match status" value="1"/>
</dbReference>
<dbReference type="PANTHER" id="PTHR38342">
    <property type="entry name" value="SLR5037 PROTEIN"/>
    <property type="match status" value="1"/>
</dbReference>
<dbReference type="Pfam" id="PF03625">
    <property type="entry name" value="DUF302"/>
    <property type="match status" value="1"/>
</dbReference>
<feature type="domain" description="DUF302" evidence="2">
    <location>
        <begin position="60"/>
        <end position="121"/>
    </location>
</feature>
<dbReference type="SUPFAM" id="SSF103247">
    <property type="entry name" value="TT1751-like"/>
    <property type="match status" value="1"/>
</dbReference>
<evidence type="ECO:0000313" key="4">
    <source>
        <dbReference type="Proteomes" id="UP001161391"/>
    </source>
</evidence>
<dbReference type="InterPro" id="IPR035923">
    <property type="entry name" value="TT1751-like_sf"/>
</dbReference>
<keyword evidence="1" id="KW-0732">Signal</keyword>